<protein>
    <recommendedName>
        <fullName evidence="3">Glycolipid-binding domain-containing protein</fullName>
    </recommendedName>
</protein>
<evidence type="ECO:0008006" key="3">
    <source>
        <dbReference type="Google" id="ProtNLM"/>
    </source>
</evidence>
<evidence type="ECO:0000313" key="2">
    <source>
        <dbReference type="Proteomes" id="UP001501020"/>
    </source>
</evidence>
<reference evidence="1 2" key="1">
    <citation type="journal article" date="2019" name="Int. J. Syst. Evol. Microbiol.">
        <title>The Global Catalogue of Microorganisms (GCM) 10K type strain sequencing project: providing services to taxonomists for standard genome sequencing and annotation.</title>
        <authorList>
            <consortium name="The Broad Institute Genomics Platform"/>
            <consortium name="The Broad Institute Genome Sequencing Center for Infectious Disease"/>
            <person name="Wu L."/>
            <person name="Ma J."/>
        </authorList>
    </citation>
    <scope>NUCLEOTIDE SEQUENCE [LARGE SCALE GENOMIC DNA]</scope>
    <source>
        <strain evidence="1 2">JCM 13850</strain>
    </source>
</reference>
<accession>A0ABN2YII2</accession>
<proteinExistence type="predicted"/>
<gene>
    <name evidence="1" type="ORF">GCM10009727_17770</name>
</gene>
<organism evidence="1 2">
    <name type="scientific">Actinomadura napierensis</name>
    <dbReference type="NCBI Taxonomy" id="267854"/>
    <lineage>
        <taxon>Bacteria</taxon>
        <taxon>Bacillati</taxon>
        <taxon>Actinomycetota</taxon>
        <taxon>Actinomycetes</taxon>
        <taxon>Streptosporangiales</taxon>
        <taxon>Thermomonosporaceae</taxon>
        <taxon>Actinomadura</taxon>
    </lineage>
</organism>
<evidence type="ECO:0000313" key="1">
    <source>
        <dbReference type="EMBL" id="GAA2127761.1"/>
    </source>
</evidence>
<dbReference type="RefSeq" id="WP_344263492.1">
    <property type="nucleotide sequence ID" value="NZ_BAAAMR010000011.1"/>
</dbReference>
<keyword evidence="2" id="KW-1185">Reference proteome</keyword>
<name>A0ABN2YII2_9ACTN</name>
<sequence length="193" mass="20886">MPSGTYLHLDEGVEERFQCAPGPGGWRYVSQCSDGRRLDLVVDSRWRQIRVELVTPGWWLRGGVTGPDLAWVRAASGEGSEHAERAYGFLGDSPAFSIAVARSLALEEPGAEVKLRLVRVGGSSLSALSGVWRWRLAETSVYETDTVPLQVSEYEVTDLSTGEATSVHVAGDVLLSGPDIELTALESPPNFVT</sequence>
<comment type="caution">
    <text evidence="1">The sequence shown here is derived from an EMBL/GenBank/DDBJ whole genome shotgun (WGS) entry which is preliminary data.</text>
</comment>
<dbReference type="Proteomes" id="UP001501020">
    <property type="component" value="Unassembled WGS sequence"/>
</dbReference>
<dbReference type="EMBL" id="BAAAMR010000011">
    <property type="protein sequence ID" value="GAA2127761.1"/>
    <property type="molecule type" value="Genomic_DNA"/>
</dbReference>